<keyword evidence="2" id="KW-1015">Disulfide bond</keyword>
<accession>A0A7S3L6I8</accession>
<evidence type="ECO:0000256" key="3">
    <source>
        <dbReference type="SAM" id="Phobius"/>
    </source>
</evidence>
<keyword evidence="3" id="KW-0472">Membrane</keyword>
<keyword evidence="1" id="KW-0808">Transferase</keyword>
<dbReference type="EMBL" id="HBIM01013410">
    <property type="protein sequence ID" value="CAE0413609.1"/>
    <property type="molecule type" value="Transcribed_RNA"/>
</dbReference>
<sequence length="588" mass="67977">MLPVSVSSPGKAPRSGGLSSIRTRNDGYRMLARKIWGKYGLIMSLFCAAVVWIWGTVRSHTVLVQETHRDHHLKLHKEGKMILPKRTYNPVDNVLHRPDEQPDMAVFERGWQLPSAFEPVLERAQSMQQECLSLSNRPLDMSTEMLVRNDTFASLPSLGIIETLQAWKATPDHPEADAMLIDVEDSANNWQCELPPEHECEETKVTVIFMAYNPDRLQKLLIQVKKFLYDEKWKTLIAEVVLTWNGPRPVEESPDGRNLLKLGETMPFRVVYPLRRGLENDLMNRYHPSVVRVEQTKAILYYDDDGPFYSFEAVQAGFELWKRHAQAQVGAMSRNFIDSDRQRAELKRLQTEQPNTPRDKLFVSHCSNTDDFVKYDYHFFANYDAHMALPSGSILHVNYLCFLWHPVLEPIRKFVRAHPVHPDDVTVSMIVSQISGRAPRVYSRRLNRPNVEDTAMYEEAMSKFQQKDHRRLDARDAAEEENEMEMYQGLIPNSELSRIRSLMFSIDWDAKHTNEEREDLKMYWAALREEAINSIVRYFGSITGGSIGWCENSPFYNPKVSGKCKPDMAKLGWLPWMDSVGRPKQTCP</sequence>
<dbReference type="Pfam" id="PF09258">
    <property type="entry name" value="Glyco_transf_64"/>
    <property type="match status" value="1"/>
</dbReference>
<proteinExistence type="predicted"/>
<feature type="transmembrane region" description="Helical" evidence="3">
    <location>
        <begin position="39"/>
        <end position="57"/>
    </location>
</feature>
<evidence type="ECO:0000256" key="1">
    <source>
        <dbReference type="ARBA" id="ARBA00022679"/>
    </source>
</evidence>
<organism evidence="5">
    <name type="scientific">Amphora coffeiformis</name>
    <dbReference type="NCBI Taxonomy" id="265554"/>
    <lineage>
        <taxon>Eukaryota</taxon>
        <taxon>Sar</taxon>
        <taxon>Stramenopiles</taxon>
        <taxon>Ochrophyta</taxon>
        <taxon>Bacillariophyta</taxon>
        <taxon>Bacillariophyceae</taxon>
        <taxon>Bacillariophycidae</taxon>
        <taxon>Thalassiophysales</taxon>
        <taxon>Catenulaceae</taxon>
        <taxon>Amphora</taxon>
    </lineage>
</organism>
<dbReference type="AlphaFoldDB" id="A0A7S3L6I8"/>
<dbReference type="Gene3D" id="3.90.550.10">
    <property type="entry name" value="Spore Coat Polysaccharide Biosynthesis Protein SpsA, Chain A"/>
    <property type="match status" value="1"/>
</dbReference>
<dbReference type="InterPro" id="IPR015338">
    <property type="entry name" value="GT64_dom"/>
</dbReference>
<dbReference type="GO" id="GO:0016757">
    <property type="term" value="F:glycosyltransferase activity"/>
    <property type="evidence" value="ECO:0007669"/>
    <property type="project" value="InterPro"/>
</dbReference>
<protein>
    <recommendedName>
        <fullName evidence="4">Glycosyl transferase 64 domain-containing protein</fullName>
    </recommendedName>
</protein>
<evidence type="ECO:0000256" key="2">
    <source>
        <dbReference type="ARBA" id="ARBA00023157"/>
    </source>
</evidence>
<dbReference type="InterPro" id="IPR029044">
    <property type="entry name" value="Nucleotide-diphossugar_trans"/>
</dbReference>
<gene>
    <name evidence="5" type="ORF">ACOF00016_LOCUS10861</name>
</gene>
<keyword evidence="3" id="KW-1133">Transmembrane helix</keyword>
<dbReference type="GO" id="GO:0016020">
    <property type="term" value="C:membrane"/>
    <property type="evidence" value="ECO:0007669"/>
    <property type="project" value="InterPro"/>
</dbReference>
<keyword evidence="3" id="KW-0812">Transmembrane</keyword>
<reference evidence="5" key="1">
    <citation type="submission" date="2021-01" db="EMBL/GenBank/DDBJ databases">
        <authorList>
            <person name="Corre E."/>
            <person name="Pelletier E."/>
            <person name="Niang G."/>
            <person name="Scheremetjew M."/>
            <person name="Finn R."/>
            <person name="Kale V."/>
            <person name="Holt S."/>
            <person name="Cochrane G."/>
            <person name="Meng A."/>
            <person name="Brown T."/>
            <person name="Cohen L."/>
        </authorList>
    </citation>
    <scope>NUCLEOTIDE SEQUENCE</scope>
    <source>
        <strain evidence="5">CCMP127</strain>
    </source>
</reference>
<name>A0A7S3L6I8_9STRA</name>
<evidence type="ECO:0000259" key="4">
    <source>
        <dbReference type="Pfam" id="PF09258"/>
    </source>
</evidence>
<feature type="domain" description="Glycosyl transferase 64" evidence="4">
    <location>
        <begin position="215"/>
        <end position="470"/>
    </location>
</feature>
<evidence type="ECO:0000313" key="5">
    <source>
        <dbReference type="EMBL" id="CAE0413609.1"/>
    </source>
</evidence>